<dbReference type="AlphaFoldDB" id="A0A4R2FNT2"/>
<comment type="caution">
    <text evidence="3">The sequence shown here is derived from an EMBL/GenBank/DDBJ whole genome shotgun (WGS) entry which is preliminary data.</text>
</comment>
<dbReference type="PRINTS" id="PR00412">
    <property type="entry name" value="EPOXHYDRLASE"/>
</dbReference>
<keyword evidence="3" id="KW-0378">Hydrolase</keyword>
<dbReference type="PANTHER" id="PTHR43194:SF2">
    <property type="entry name" value="PEROXISOMAL MEMBRANE PROTEIN LPX1"/>
    <property type="match status" value="1"/>
</dbReference>
<evidence type="ECO:0000259" key="1">
    <source>
        <dbReference type="Pfam" id="PF00561"/>
    </source>
</evidence>
<dbReference type="InterPro" id="IPR029058">
    <property type="entry name" value="AB_hydrolase_fold"/>
</dbReference>
<dbReference type="PANTHER" id="PTHR43194">
    <property type="entry name" value="HYDROLASE ALPHA/BETA FOLD FAMILY"/>
    <property type="match status" value="1"/>
</dbReference>
<sequence length="278" mass="31929">MRHSSIPIIKAIGMSESLLFHKTFTHPTSDEWVVFVHGAGGSSSIWFKQIKAYKQHFNLLLIDLRGHGKSDNILKGLISNRYTFKSVTLDILKVLDHLKIRSAHFVGMSLGTIIVRNVAELAAGRVRSMVLGGAVTKLNTRSQVLIKLGNLSKHIIPYMWLYSLFAYVVMPQKSQKESRHLFIREAKKLCQKEFKRWFILTADVNPLMKYFKDRELPIPTLYLMGERDYMFIKPVKEMVAAHESSELVEIPNCGHVCNVENPEEFNQRSIAFIQKQIQ</sequence>
<evidence type="ECO:0000313" key="2">
    <source>
        <dbReference type="EMBL" id="CDT28987.1"/>
    </source>
</evidence>
<dbReference type="InterPro" id="IPR000639">
    <property type="entry name" value="Epox_hydrolase-like"/>
</dbReference>
<keyword evidence="4" id="KW-1185">Reference proteome</keyword>
<dbReference type="InterPro" id="IPR050228">
    <property type="entry name" value="Carboxylesterase_BioH"/>
</dbReference>
<gene>
    <name evidence="2" type="ORF">VCR4J5_180100</name>
    <name evidence="3" type="ORF">VCR5J5_330011</name>
</gene>
<dbReference type="Pfam" id="PF00561">
    <property type="entry name" value="Abhydrolase_1"/>
    <property type="match status" value="1"/>
</dbReference>
<dbReference type="SUPFAM" id="SSF53474">
    <property type="entry name" value="alpha/beta-Hydrolases"/>
    <property type="match status" value="1"/>
</dbReference>
<protein>
    <submittedName>
        <fullName evidence="2 3">Alpha/beta-Hydrolase</fullName>
    </submittedName>
</protein>
<organism evidence="3 5">
    <name type="scientific">Vibrio crassostreae</name>
    <dbReference type="NCBI Taxonomy" id="246167"/>
    <lineage>
        <taxon>Bacteria</taxon>
        <taxon>Pseudomonadati</taxon>
        <taxon>Pseudomonadota</taxon>
        <taxon>Gammaproteobacteria</taxon>
        <taxon>Vibrionales</taxon>
        <taxon>Vibrionaceae</taxon>
        <taxon>Vibrio</taxon>
    </lineage>
</organism>
<dbReference type="Proteomes" id="UP000049495">
    <property type="component" value="Unassembled WGS sequence"/>
</dbReference>
<accession>A0A4R2FNT2</accession>
<proteinExistence type="predicted"/>
<name>A0A4R2FNT2_9VIBR</name>
<evidence type="ECO:0000313" key="3">
    <source>
        <dbReference type="EMBL" id="CDT46117.1"/>
    </source>
</evidence>
<dbReference type="Proteomes" id="UP000049077">
    <property type="component" value="Unassembled WGS sequence"/>
</dbReference>
<dbReference type="EMBL" id="CCJV01000093">
    <property type="protein sequence ID" value="CDT46117.1"/>
    <property type="molecule type" value="Genomic_DNA"/>
</dbReference>
<dbReference type="GO" id="GO:0016787">
    <property type="term" value="F:hydrolase activity"/>
    <property type="evidence" value="ECO:0007669"/>
    <property type="project" value="UniProtKB-KW"/>
</dbReference>
<feature type="domain" description="AB hydrolase-1" evidence="1">
    <location>
        <begin position="32"/>
        <end position="134"/>
    </location>
</feature>
<reference evidence="5" key="2">
    <citation type="submission" date="2014-06" db="EMBL/GenBank/DDBJ databases">
        <authorList>
            <person name="Le Roux Frederique"/>
        </authorList>
    </citation>
    <scope>NUCLEOTIDE SEQUENCE [LARGE SCALE GENOMIC DNA]</scope>
    <source>
        <strain evidence="5">J5-5</strain>
    </source>
</reference>
<reference evidence="3 4" key="1">
    <citation type="submission" date="2014-06" db="EMBL/GenBank/DDBJ databases">
        <authorList>
            <person name="Le Roux F."/>
        </authorList>
    </citation>
    <scope>NUCLEOTIDE SEQUENCE</scope>
    <source>
        <strain evidence="2 4">J5-4</strain>
        <strain evidence="3">J5-5</strain>
    </source>
</reference>
<evidence type="ECO:0000313" key="5">
    <source>
        <dbReference type="Proteomes" id="UP000049495"/>
    </source>
</evidence>
<dbReference type="InterPro" id="IPR000073">
    <property type="entry name" value="AB_hydrolase_1"/>
</dbReference>
<dbReference type="Gene3D" id="3.40.50.1820">
    <property type="entry name" value="alpha/beta hydrolase"/>
    <property type="match status" value="1"/>
</dbReference>
<evidence type="ECO:0000313" key="4">
    <source>
        <dbReference type="Proteomes" id="UP000049077"/>
    </source>
</evidence>
<dbReference type="EMBL" id="CCJX01000090">
    <property type="protein sequence ID" value="CDT28987.1"/>
    <property type="molecule type" value="Genomic_DNA"/>
</dbReference>